<protein>
    <submittedName>
        <fullName evidence="1">Rhamnosyl transferase</fullName>
    </submittedName>
</protein>
<sequence>MKIQVLGVCRFSLLVQGGFQRMPEDLEARRRVLYDPARLESRVLWFEHVFLPSIRAQTDPDFTLTVVTGSDFPDPWRGRLQDLIAGIPQIELVFVPPHVHRDACRPVLCTRADPKADVVAQFRLDDDDAVAVDFVRRIRRDFRTFARPLYEAQGLVSIDYCRGFALTGFGARAALHFVSAPLWTPALTVCMPPSHEKSVLDYPHHLLFRHMPGISLNDRLMFVRGFHDSNDSSFPARNLSAPIAPDEAADWTARRFGIDFDRFSAALAAAPVAG</sequence>
<reference evidence="1 2" key="1">
    <citation type="submission" date="2022-10" db="EMBL/GenBank/DDBJ databases">
        <title>Defluviimonas sp. nov., isolated from ocean surface sediments.</title>
        <authorList>
            <person name="He W."/>
            <person name="Wang L."/>
            <person name="Zhang D.-F."/>
        </authorList>
    </citation>
    <scope>NUCLEOTIDE SEQUENCE [LARGE SCALE GENOMIC DNA]</scope>
    <source>
        <strain evidence="1 2">WL0024</strain>
    </source>
</reference>
<organism evidence="1 2">
    <name type="scientific">Albidovulum salinarum</name>
    <dbReference type="NCBI Taxonomy" id="2984153"/>
    <lineage>
        <taxon>Bacteria</taxon>
        <taxon>Pseudomonadati</taxon>
        <taxon>Pseudomonadota</taxon>
        <taxon>Alphaproteobacteria</taxon>
        <taxon>Rhodobacterales</taxon>
        <taxon>Paracoccaceae</taxon>
        <taxon>Albidovulum</taxon>
    </lineage>
</organism>
<name>A0ABT2XA00_9RHOB</name>
<proteinExistence type="predicted"/>
<dbReference type="EMBL" id="JAOVQO010000031">
    <property type="protein sequence ID" value="MCU9850460.1"/>
    <property type="molecule type" value="Genomic_DNA"/>
</dbReference>
<gene>
    <name evidence="1" type="ORF">OEZ60_20965</name>
</gene>
<keyword evidence="2" id="KW-1185">Reference proteome</keyword>
<evidence type="ECO:0000313" key="1">
    <source>
        <dbReference type="EMBL" id="MCU9850460.1"/>
    </source>
</evidence>
<dbReference type="RefSeq" id="WP_263340592.1">
    <property type="nucleotide sequence ID" value="NZ_JAOVQO010000031.1"/>
</dbReference>
<keyword evidence="1" id="KW-0808">Transferase</keyword>
<evidence type="ECO:0000313" key="2">
    <source>
        <dbReference type="Proteomes" id="UP001209535"/>
    </source>
</evidence>
<accession>A0ABT2XA00</accession>
<dbReference type="GO" id="GO:0016740">
    <property type="term" value="F:transferase activity"/>
    <property type="evidence" value="ECO:0007669"/>
    <property type="project" value="UniProtKB-KW"/>
</dbReference>
<dbReference type="Pfam" id="PF11316">
    <property type="entry name" value="Rhamno_transf"/>
    <property type="match status" value="1"/>
</dbReference>
<dbReference type="InterPro" id="IPR021466">
    <property type="entry name" value="Put_rhamnosyl_transferase"/>
</dbReference>
<dbReference type="Proteomes" id="UP001209535">
    <property type="component" value="Unassembled WGS sequence"/>
</dbReference>
<comment type="caution">
    <text evidence="1">The sequence shown here is derived from an EMBL/GenBank/DDBJ whole genome shotgun (WGS) entry which is preliminary data.</text>
</comment>